<dbReference type="Gene3D" id="3.20.20.140">
    <property type="entry name" value="Metal-dependent hydrolases"/>
    <property type="match status" value="1"/>
</dbReference>
<dbReference type="InterPro" id="IPR011059">
    <property type="entry name" value="Metal-dep_hydrolase_composite"/>
</dbReference>
<proteinExistence type="predicted"/>
<dbReference type="EC" id="3.5.3.13" evidence="7"/>
<evidence type="ECO:0000259" key="5">
    <source>
        <dbReference type="Pfam" id="PF01979"/>
    </source>
</evidence>
<dbReference type="GO" id="GO:0046872">
    <property type="term" value="F:metal ion binding"/>
    <property type="evidence" value="ECO:0007669"/>
    <property type="project" value="UniProtKB-KW"/>
</dbReference>
<dbReference type="InterPro" id="IPR055156">
    <property type="entry name" value="HutF-like_N"/>
</dbReference>
<feature type="domain" description="Formimidoylglutamate deiminase N-terminal" evidence="6">
    <location>
        <begin position="3"/>
        <end position="40"/>
    </location>
</feature>
<dbReference type="NCBIfam" id="NF006681">
    <property type="entry name" value="PRK09229.1-2"/>
    <property type="match status" value="1"/>
</dbReference>
<dbReference type="EMBL" id="VINQ01000007">
    <property type="protein sequence ID" value="KAA0914920.1"/>
    <property type="molecule type" value="Genomic_DNA"/>
</dbReference>
<dbReference type="PANTHER" id="PTHR11271:SF48">
    <property type="entry name" value="AMIDOHYDROLASE-RELATED DOMAIN-CONTAINING PROTEIN"/>
    <property type="match status" value="1"/>
</dbReference>
<dbReference type="InterPro" id="IPR032466">
    <property type="entry name" value="Metal_Hydrolase"/>
</dbReference>
<dbReference type="AlphaFoldDB" id="A0A5A9ZCP2"/>
<dbReference type="SUPFAM" id="SSF51338">
    <property type="entry name" value="Composite domain of metallo-dependent hydrolases"/>
    <property type="match status" value="1"/>
</dbReference>
<keyword evidence="3 7" id="KW-0378">Hydrolase</keyword>
<evidence type="ECO:0000256" key="1">
    <source>
        <dbReference type="ARBA" id="ARBA00001947"/>
    </source>
</evidence>
<dbReference type="Pfam" id="PF01979">
    <property type="entry name" value="Amidohydro_1"/>
    <property type="match status" value="1"/>
</dbReference>
<dbReference type="InterPro" id="IPR006680">
    <property type="entry name" value="Amidohydro-rel"/>
</dbReference>
<dbReference type="Proteomes" id="UP000325291">
    <property type="component" value="Unassembled WGS sequence"/>
</dbReference>
<dbReference type="GO" id="GO:0019239">
    <property type="term" value="F:deaminase activity"/>
    <property type="evidence" value="ECO:0007669"/>
    <property type="project" value="TreeGrafter"/>
</dbReference>
<evidence type="ECO:0000256" key="3">
    <source>
        <dbReference type="ARBA" id="ARBA00022801"/>
    </source>
</evidence>
<evidence type="ECO:0000313" key="7">
    <source>
        <dbReference type="EMBL" id="KAA0914920.1"/>
    </source>
</evidence>
<feature type="domain" description="Amidohydrolase-related" evidence="5">
    <location>
        <begin position="44"/>
        <end position="402"/>
    </location>
</feature>
<name>A0A5A9ZCP2_9RHOB</name>
<comment type="caution">
    <text evidence="7">The sequence shown here is derived from an EMBL/GenBank/DDBJ whole genome shotgun (WGS) entry which is preliminary data.</text>
</comment>
<dbReference type="NCBIfam" id="NF006684">
    <property type="entry name" value="PRK09229.1-5"/>
    <property type="match status" value="1"/>
</dbReference>
<sequence>MTRLTARRALLPTGWAENVAVTLATDGRIEAVETGVPGGAGLLLPAPGNLHSHAFQRAMAGLTEARGPDGRDSFWTWRRLMFRFLDRLTPDHVEAIAAQVQMEMLEAGYASLAEFHYLHHRPDGTAYDNPAEMSDRIAAAAQETGIGLTLLPVLYQTGGCDGRPLGDGQRRFGTATDDFATLMARAATALAPLPDANLGMAPHSLRAVPRDALALVPQMTDGPLHMHLAEQQAEVDEVQSAYGARPVEWALDNMALGPRWCLIHLTQMTGDETARLAPTGAVAGLCPITEANLGDGIFNATGWRAQGGAFGMGSDSNVLISLTEELRQLEYSQRLRDRARAVLAEDNRSTGRVLFEEATRGAARALGRDAGEIAPGKWADLVRLDDSTPDMAGRPGDTMLDAWIFARASGVRDLWSAGRHVVRDGRHIARETIAARYADTMHQLRDAL</sequence>
<accession>A0A5A9ZCP2</accession>
<evidence type="ECO:0000259" key="6">
    <source>
        <dbReference type="Pfam" id="PF22429"/>
    </source>
</evidence>
<keyword evidence="4" id="KW-0862">Zinc</keyword>
<evidence type="ECO:0000313" key="8">
    <source>
        <dbReference type="Proteomes" id="UP000325291"/>
    </source>
</evidence>
<dbReference type="PANTHER" id="PTHR11271">
    <property type="entry name" value="GUANINE DEAMINASE"/>
    <property type="match status" value="1"/>
</dbReference>
<dbReference type="Pfam" id="PF22429">
    <property type="entry name" value="HutF_N"/>
    <property type="match status" value="1"/>
</dbReference>
<evidence type="ECO:0000256" key="4">
    <source>
        <dbReference type="ARBA" id="ARBA00022833"/>
    </source>
</evidence>
<dbReference type="Gene3D" id="2.30.40.10">
    <property type="entry name" value="Urease, subunit C, domain 1"/>
    <property type="match status" value="1"/>
</dbReference>
<dbReference type="GO" id="GO:0050416">
    <property type="term" value="F:formimidoylglutamate deiminase activity"/>
    <property type="evidence" value="ECO:0007669"/>
    <property type="project" value="UniProtKB-EC"/>
</dbReference>
<dbReference type="InterPro" id="IPR051607">
    <property type="entry name" value="Metallo-dep_hydrolases"/>
</dbReference>
<protein>
    <submittedName>
        <fullName evidence="7">Formimidoylglutamate deiminase</fullName>
        <ecNumber evidence="7">3.5.3.13</ecNumber>
    </submittedName>
</protein>
<evidence type="ECO:0000256" key="2">
    <source>
        <dbReference type="ARBA" id="ARBA00022723"/>
    </source>
</evidence>
<dbReference type="InterPro" id="IPR010252">
    <property type="entry name" value="HutF"/>
</dbReference>
<organism evidence="7 8">
    <name type="scientific">Aquicoccus porphyridii</name>
    <dbReference type="NCBI Taxonomy" id="1852029"/>
    <lineage>
        <taxon>Bacteria</taxon>
        <taxon>Pseudomonadati</taxon>
        <taxon>Pseudomonadota</taxon>
        <taxon>Alphaproteobacteria</taxon>
        <taxon>Rhodobacterales</taxon>
        <taxon>Paracoccaceae</taxon>
        <taxon>Aquicoccus</taxon>
    </lineage>
</organism>
<comment type="cofactor">
    <cofactor evidence="1">
        <name>Zn(2+)</name>
        <dbReference type="ChEBI" id="CHEBI:29105"/>
    </cofactor>
</comment>
<reference evidence="7 8" key="1">
    <citation type="submission" date="2019-07" db="EMBL/GenBank/DDBJ databases">
        <title>Aquicoccus porphyridii gen. nov., sp. nov., isolated from a small marine red alga, Porphyridium marinum.</title>
        <authorList>
            <person name="Liu L."/>
        </authorList>
    </citation>
    <scope>NUCLEOTIDE SEQUENCE [LARGE SCALE GENOMIC DNA]</scope>
    <source>
        <strain evidence="7 8">L1 8-17</strain>
    </source>
</reference>
<dbReference type="SUPFAM" id="SSF51556">
    <property type="entry name" value="Metallo-dependent hydrolases"/>
    <property type="match status" value="1"/>
</dbReference>
<dbReference type="NCBIfam" id="TIGR02022">
    <property type="entry name" value="hutF"/>
    <property type="match status" value="1"/>
</dbReference>
<gene>
    <name evidence="7" type="ORF">FLO80_11150</name>
</gene>
<dbReference type="GO" id="GO:0005829">
    <property type="term" value="C:cytosol"/>
    <property type="evidence" value="ECO:0007669"/>
    <property type="project" value="TreeGrafter"/>
</dbReference>
<keyword evidence="2" id="KW-0479">Metal-binding</keyword>
<dbReference type="RefSeq" id="WP_111368344.1">
    <property type="nucleotide sequence ID" value="NZ_VINQ01000007.1"/>
</dbReference>
<keyword evidence="8" id="KW-1185">Reference proteome</keyword>